<comment type="caution">
    <text evidence="1">The sequence shown here is derived from an EMBL/GenBank/DDBJ whole genome shotgun (WGS) entry which is preliminary data.</text>
</comment>
<reference evidence="1" key="2">
    <citation type="submission" date="2023-06" db="EMBL/GenBank/DDBJ databases">
        <authorList>
            <consortium name="Lawrence Berkeley National Laboratory"/>
            <person name="Haridas S."/>
            <person name="Hensen N."/>
            <person name="Bonometti L."/>
            <person name="Westerberg I."/>
            <person name="Brannstrom I.O."/>
            <person name="Guillou S."/>
            <person name="Cros-Aarteil S."/>
            <person name="Calhoun S."/>
            <person name="Kuo A."/>
            <person name="Mondo S."/>
            <person name="Pangilinan J."/>
            <person name="Riley R."/>
            <person name="Labutti K."/>
            <person name="Andreopoulos B."/>
            <person name="Lipzen A."/>
            <person name="Chen C."/>
            <person name="Yanf M."/>
            <person name="Daum C."/>
            <person name="Ng V."/>
            <person name="Clum A."/>
            <person name="Steindorff A."/>
            <person name="Ohm R."/>
            <person name="Martin F."/>
            <person name="Silar P."/>
            <person name="Natvig D."/>
            <person name="Lalanne C."/>
            <person name="Gautier V."/>
            <person name="Ament-Velasquez S.L."/>
            <person name="Kruys A."/>
            <person name="Hutchinson M.I."/>
            <person name="Powell A.J."/>
            <person name="Barry K."/>
            <person name="Miller A.N."/>
            <person name="Grigoriev I.V."/>
            <person name="Debuchy R."/>
            <person name="Gladieux P."/>
            <person name="Thoren M.H."/>
            <person name="Johannesson H."/>
        </authorList>
    </citation>
    <scope>NUCLEOTIDE SEQUENCE</scope>
    <source>
        <strain evidence="1">CBS 958.72</strain>
    </source>
</reference>
<gene>
    <name evidence="1" type="ORF">B0T24DRAFT_600802</name>
</gene>
<evidence type="ECO:0000313" key="2">
    <source>
        <dbReference type="Proteomes" id="UP001287356"/>
    </source>
</evidence>
<evidence type="ECO:0000313" key="1">
    <source>
        <dbReference type="EMBL" id="KAK3382245.1"/>
    </source>
</evidence>
<name>A0AAE0NIW1_9PEZI</name>
<reference evidence="1" key="1">
    <citation type="journal article" date="2023" name="Mol. Phylogenet. Evol.">
        <title>Genome-scale phylogeny and comparative genomics of the fungal order Sordariales.</title>
        <authorList>
            <person name="Hensen N."/>
            <person name="Bonometti L."/>
            <person name="Westerberg I."/>
            <person name="Brannstrom I.O."/>
            <person name="Guillou S."/>
            <person name="Cros-Aarteil S."/>
            <person name="Calhoun S."/>
            <person name="Haridas S."/>
            <person name="Kuo A."/>
            <person name="Mondo S."/>
            <person name="Pangilinan J."/>
            <person name="Riley R."/>
            <person name="LaButti K."/>
            <person name="Andreopoulos B."/>
            <person name="Lipzen A."/>
            <person name="Chen C."/>
            <person name="Yan M."/>
            <person name="Daum C."/>
            <person name="Ng V."/>
            <person name="Clum A."/>
            <person name="Steindorff A."/>
            <person name="Ohm R.A."/>
            <person name="Martin F."/>
            <person name="Silar P."/>
            <person name="Natvig D.O."/>
            <person name="Lalanne C."/>
            <person name="Gautier V."/>
            <person name="Ament-Velasquez S.L."/>
            <person name="Kruys A."/>
            <person name="Hutchinson M.I."/>
            <person name="Powell A.J."/>
            <person name="Barry K."/>
            <person name="Miller A.N."/>
            <person name="Grigoriev I.V."/>
            <person name="Debuchy R."/>
            <person name="Gladieux P."/>
            <person name="Hiltunen Thoren M."/>
            <person name="Johannesson H."/>
        </authorList>
    </citation>
    <scope>NUCLEOTIDE SEQUENCE</scope>
    <source>
        <strain evidence="1">CBS 958.72</strain>
    </source>
</reference>
<accession>A0AAE0NIW1</accession>
<keyword evidence="2" id="KW-1185">Reference proteome</keyword>
<dbReference type="Proteomes" id="UP001287356">
    <property type="component" value="Unassembled WGS sequence"/>
</dbReference>
<proteinExistence type="predicted"/>
<sequence>MGALRAELAAEHGKAIEALAAKHGEAAKTLDADLAAEKKRRVEDKGEHEKAAASLRGQLDAATKGREDLRLKLSRAEQAMHEQQFLAAGLEGQIKLLEGRVSELGLAKTSLETERDEAQARRKEIDAQREQNMMVIQQLGTFVSQAAVPGQEWVELVGMLRAAAEVDTQADVASPWAIEPTWHGDTADDHALFPLGGPDSVLAALHGATSGGLVATNLGLHLVALLTRDLAVASSAKVDVVLQVVGAAVDGCLQADQDRISTWVSWLALWQLAGVLEGRWPSVAGRCSVKPSLRNGPAQTRPLLLALAESLDSGTVEALYRGSPVCQCFETSGVLAMMRQFIVADFPDRTIRGATNHQMILEGTTWIVRLDGAGGQGYNLCLEDVCDWWLEHAF</sequence>
<protein>
    <submittedName>
        <fullName evidence="1">Uncharacterized protein</fullName>
    </submittedName>
</protein>
<dbReference type="AlphaFoldDB" id="A0AAE0NIW1"/>
<organism evidence="1 2">
    <name type="scientific">Lasiosphaeria ovina</name>
    <dbReference type="NCBI Taxonomy" id="92902"/>
    <lineage>
        <taxon>Eukaryota</taxon>
        <taxon>Fungi</taxon>
        <taxon>Dikarya</taxon>
        <taxon>Ascomycota</taxon>
        <taxon>Pezizomycotina</taxon>
        <taxon>Sordariomycetes</taxon>
        <taxon>Sordariomycetidae</taxon>
        <taxon>Sordariales</taxon>
        <taxon>Lasiosphaeriaceae</taxon>
        <taxon>Lasiosphaeria</taxon>
    </lineage>
</organism>
<dbReference type="EMBL" id="JAULSN010000001">
    <property type="protein sequence ID" value="KAK3382245.1"/>
    <property type="molecule type" value="Genomic_DNA"/>
</dbReference>